<proteinExistence type="predicted"/>
<organism evidence="3 4">
    <name type="scientific">Shinella pollutisoli</name>
    <dbReference type="NCBI Taxonomy" id="2250594"/>
    <lineage>
        <taxon>Bacteria</taxon>
        <taxon>Pseudomonadati</taxon>
        <taxon>Pseudomonadota</taxon>
        <taxon>Alphaproteobacteria</taxon>
        <taxon>Hyphomicrobiales</taxon>
        <taxon>Rhizobiaceae</taxon>
        <taxon>Shinella</taxon>
    </lineage>
</organism>
<gene>
    <name evidence="3" type="ORF">ACFOHH_21330</name>
</gene>
<comment type="caution">
    <text evidence="3">The sequence shown here is derived from an EMBL/GenBank/DDBJ whole genome shotgun (WGS) entry which is preliminary data.</text>
</comment>
<keyword evidence="1" id="KW-0812">Transmembrane</keyword>
<evidence type="ECO:0000259" key="2">
    <source>
        <dbReference type="Pfam" id="PF13454"/>
    </source>
</evidence>
<dbReference type="InterPro" id="IPR038732">
    <property type="entry name" value="HpyO/CreE_NAD-binding"/>
</dbReference>
<dbReference type="SUPFAM" id="SSF51905">
    <property type="entry name" value="FAD/NAD(P)-binding domain"/>
    <property type="match status" value="1"/>
</dbReference>
<dbReference type="PANTHER" id="PTHR40254">
    <property type="entry name" value="BLR0577 PROTEIN"/>
    <property type="match status" value="1"/>
</dbReference>
<evidence type="ECO:0000256" key="1">
    <source>
        <dbReference type="SAM" id="Phobius"/>
    </source>
</evidence>
<dbReference type="Proteomes" id="UP001595377">
    <property type="component" value="Unassembled WGS sequence"/>
</dbReference>
<dbReference type="InterPro" id="IPR052189">
    <property type="entry name" value="L-asp_N-monooxygenase_NS-form"/>
</dbReference>
<keyword evidence="1" id="KW-0472">Membrane</keyword>
<name>A0ABV7DN21_9HYPH</name>
<sequence>MVFIKAIGSDGVERPRLRRIAVVGAGFSGLAVTIALLRRLHCPFEIWMIDAADAPAAFAEGPAGEALTAEPARDLSLLPERPDDFAEWLRRTLLADGAVRALNGPGSLHVRLSLFRTYVMARFGEAIGARRDVGMRMLRGDVARIDPLAHGGRVVLCDGEMADFDHVFIAAGAARPCDDGQSLAADEGGRLFAGGERLSGLSVVGAAVSGFPDMVRQAYRAALEVRPRGVADARRPA</sequence>
<protein>
    <submittedName>
        <fullName evidence="3">FAD/NAD(P)-binding protein</fullName>
    </submittedName>
</protein>
<evidence type="ECO:0000313" key="4">
    <source>
        <dbReference type="Proteomes" id="UP001595377"/>
    </source>
</evidence>
<dbReference type="RefSeq" id="WP_257318361.1">
    <property type="nucleotide sequence ID" value="NZ_JANFDG010000051.1"/>
</dbReference>
<accession>A0ABV7DN21</accession>
<dbReference type="InterPro" id="IPR036188">
    <property type="entry name" value="FAD/NAD-bd_sf"/>
</dbReference>
<feature type="domain" description="FAD-dependent urate hydroxylase HpyO/Asp monooxygenase CreE-like FAD/NAD(P)-binding" evidence="2">
    <location>
        <begin position="21"/>
        <end position="173"/>
    </location>
</feature>
<evidence type="ECO:0000313" key="3">
    <source>
        <dbReference type="EMBL" id="MFC3075667.1"/>
    </source>
</evidence>
<feature type="transmembrane region" description="Helical" evidence="1">
    <location>
        <begin position="20"/>
        <end position="37"/>
    </location>
</feature>
<keyword evidence="1" id="KW-1133">Transmembrane helix</keyword>
<dbReference type="Pfam" id="PF13454">
    <property type="entry name" value="NAD_binding_9"/>
    <property type="match status" value="1"/>
</dbReference>
<reference evidence="4" key="1">
    <citation type="journal article" date="2019" name="Int. J. Syst. Evol. Microbiol.">
        <title>The Global Catalogue of Microorganisms (GCM) 10K type strain sequencing project: providing services to taxonomists for standard genome sequencing and annotation.</title>
        <authorList>
            <consortium name="The Broad Institute Genomics Platform"/>
            <consortium name="The Broad Institute Genome Sequencing Center for Infectious Disease"/>
            <person name="Wu L."/>
            <person name="Ma J."/>
        </authorList>
    </citation>
    <scope>NUCLEOTIDE SEQUENCE [LARGE SCALE GENOMIC DNA]</scope>
    <source>
        <strain evidence="4">KCTC 52677</strain>
    </source>
</reference>
<keyword evidence="4" id="KW-1185">Reference proteome</keyword>
<dbReference type="PANTHER" id="PTHR40254:SF1">
    <property type="entry name" value="BLR0577 PROTEIN"/>
    <property type="match status" value="1"/>
</dbReference>
<dbReference type="EMBL" id="JBHRSP010000038">
    <property type="protein sequence ID" value="MFC3075667.1"/>
    <property type="molecule type" value="Genomic_DNA"/>
</dbReference>